<reference evidence="12 13" key="1">
    <citation type="submission" date="2019-09" db="EMBL/GenBank/DDBJ databases">
        <title>Segnochrobactrum spirostomi gen. nov., sp. nov., isolated from the ciliate Spirostomum cf. yagiui and description of a novel family, Segnochrobactraceae fam. nov. within the order Rhizobiales of the class Alphaproteobacteria.</title>
        <authorList>
            <person name="Akter S."/>
            <person name="Shazib S.U.A."/>
            <person name="Shin M.K."/>
        </authorList>
    </citation>
    <scope>NUCLEOTIDE SEQUENCE [LARGE SCALE GENOMIC DNA]</scope>
    <source>
        <strain evidence="12 13">Sp-1</strain>
    </source>
</reference>
<dbReference type="SUPFAM" id="SSF56601">
    <property type="entry name" value="beta-lactamase/transpeptidase-like"/>
    <property type="match status" value="1"/>
</dbReference>
<evidence type="ECO:0000256" key="8">
    <source>
        <dbReference type="PIRSR" id="PIRSR618044-2"/>
    </source>
</evidence>
<dbReference type="Proteomes" id="UP000332515">
    <property type="component" value="Unassembled WGS sequence"/>
</dbReference>
<evidence type="ECO:0000256" key="1">
    <source>
        <dbReference type="ARBA" id="ARBA00007164"/>
    </source>
</evidence>
<keyword evidence="3" id="KW-0378">Hydrolase</keyword>
<dbReference type="Gene3D" id="3.30.70.1070">
    <property type="entry name" value="Sporulation related repeat"/>
    <property type="match status" value="1"/>
</dbReference>
<evidence type="ECO:0000313" key="12">
    <source>
        <dbReference type="EMBL" id="MQT11117.1"/>
    </source>
</evidence>
<feature type="region of interest" description="Disordered" evidence="10">
    <location>
        <begin position="301"/>
        <end position="340"/>
    </location>
</feature>
<feature type="active site" description="Proton acceptor" evidence="7">
    <location>
        <position position="72"/>
    </location>
</feature>
<dbReference type="GO" id="GO:0071555">
    <property type="term" value="P:cell wall organization"/>
    <property type="evidence" value="ECO:0007669"/>
    <property type="project" value="UniProtKB-KW"/>
</dbReference>
<feature type="active site" evidence="7">
    <location>
        <position position="129"/>
    </location>
</feature>
<feature type="compositionally biased region" description="Low complexity" evidence="10">
    <location>
        <begin position="431"/>
        <end position="459"/>
    </location>
</feature>
<evidence type="ECO:0000256" key="7">
    <source>
        <dbReference type="PIRSR" id="PIRSR618044-1"/>
    </source>
</evidence>
<dbReference type="Pfam" id="PF00768">
    <property type="entry name" value="Peptidase_S11"/>
    <property type="match status" value="1"/>
</dbReference>
<feature type="compositionally biased region" description="Low complexity" evidence="10">
    <location>
        <begin position="306"/>
        <end position="340"/>
    </location>
</feature>
<proteinExistence type="inferred from homology"/>
<keyword evidence="6" id="KW-0961">Cell wall biogenesis/degradation</keyword>
<feature type="binding site" evidence="8">
    <location>
        <position position="231"/>
    </location>
    <ligand>
        <name>substrate</name>
    </ligand>
</feature>
<protein>
    <submittedName>
        <fullName evidence="12">D-alanyl-D-alanine carboxypeptidase</fullName>
    </submittedName>
</protein>
<dbReference type="Gene3D" id="3.40.710.10">
    <property type="entry name" value="DD-peptidase/beta-lactamase superfamily"/>
    <property type="match status" value="1"/>
</dbReference>
<keyword evidence="5" id="KW-0573">Peptidoglycan synthesis</keyword>
<comment type="similarity">
    <text evidence="1 9">Belongs to the peptidase S11 family.</text>
</comment>
<feature type="domain" description="SPOR" evidence="11">
    <location>
        <begin position="457"/>
        <end position="541"/>
    </location>
</feature>
<keyword evidence="2" id="KW-0732">Signal</keyword>
<dbReference type="Pfam" id="PF05036">
    <property type="entry name" value="SPOR"/>
    <property type="match status" value="1"/>
</dbReference>
<dbReference type="InterPro" id="IPR001967">
    <property type="entry name" value="Peptidase_S11_N"/>
</dbReference>
<dbReference type="AlphaFoldDB" id="A0A6A7XYC3"/>
<keyword evidence="4" id="KW-0133">Cell shape</keyword>
<evidence type="ECO:0000259" key="11">
    <source>
        <dbReference type="PROSITE" id="PS51724"/>
    </source>
</evidence>
<accession>A0A6A7XYC3</accession>
<evidence type="ECO:0000313" key="13">
    <source>
        <dbReference type="Proteomes" id="UP000332515"/>
    </source>
</evidence>
<gene>
    <name evidence="12" type="ORF">F0357_00170</name>
</gene>
<organism evidence="12 13">
    <name type="scientific">Segnochrobactrum spirostomi</name>
    <dbReference type="NCBI Taxonomy" id="2608987"/>
    <lineage>
        <taxon>Bacteria</taxon>
        <taxon>Pseudomonadati</taxon>
        <taxon>Pseudomonadota</taxon>
        <taxon>Alphaproteobacteria</taxon>
        <taxon>Hyphomicrobiales</taxon>
        <taxon>Segnochrobactraceae</taxon>
        <taxon>Segnochrobactrum</taxon>
    </lineage>
</organism>
<comment type="caution">
    <text evidence="12">The sequence shown here is derived from an EMBL/GenBank/DDBJ whole genome shotgun (WGS) entry which is preliminary data.</text>
</comment>
<dbReference type="InterPro" id="IPR018044">
    <property type="entry name" value="Peptidase_S11"/>
</dbReference>
<dbReference type="InterPro" id="IPR012338">
    <property type="entry name" value="Beta-lactam/transpept-like"/>
</dbReference>
<evidence type="ECO:0000256" key="3">
    <source>
        <dbReference type="ARBA" id="ARBA00022801"/>
    </source>
</evidence>
<dbReference type="InterPro" id="IPR007730">
    <property type="entry name" value="SPOR-like_dom"/>
</dbReference>
<dbReference type="PROSITE" id="PS51724">
    <property type="entry name" value="SPOR"/>
    <property type="match status" value="1"/>
</dbReference>
<evidence type="ECO:0000256" key="9">
    <source>
        <dbReference type="RuleBase" id="RU004016"/>
    </source>
</evidence>
<dbReference type="GO" id="GO:0006508">
    <property type="term" value="P:proteolysis"/>
    <property type="evidence" value="ECO:0007669"/>
    <property type="project" value="InterPro"/>
</dbReference>
<keyword evidence="12" id="KW-0645">Protease</keyword>
<dbReference type="InterPro" id="IPR036680">
    <property type="entry name" value="SPOR-like_sf"/>
</dbReference>
<dbReference type="PANTHER" id="PTHR21581:SF6">
    <property type="entry name" value="TRAFFICKING PROTEIN PARTICLE COMPLEX SUBUNIT 12"/>
    <property type="match status" value="1"/>
</dbReference>
<feature type="region of interest" description="Disordered" evidence="10">
    <location>
        <begin position="408"/>
        <end position="459"/>
    </location>
</feature>
<dbReference type="GO" id="GO:0009252">
    <property type="term" value="P:peptidoglycan biosynthetic process"/>
    <property type="evidence" value="ECO:0007669"/>
    <property type="project" value="UniProtKB-KW"/>
</dbReference>
<name>A0A6A7XYC3_9HYPH</name>
<feature type="region of interest" description="Disordered" evidence="10">
    <location>
        <begin position="357"/>
        <end position="379"/>
    </location>
</feature>
<evidence type="ECO:0000256" key="2">
    <source>
        <dbReference type="ARBA" id="ARBA00022729"/>
    </source>
</evidence>
<dbReference type="GO" id="GO:0009002">
    <property type="term" value="F:serine-type D-Ala-D-Ala carboxypeptidase activity"/>
    <property type="evidence" value="ECO:0007669"/>
    <property type="project" value="InterPro"/>
</dbReference>
<dbReference type="PANTHER" id="PTHR21581">
    <property type="entry name" value="D-ALANYL-D-ALANINE CARBOXYPEPTIDASE"/>
    <property type="match status" value="1"/>
</dbReference>
<dbReference type="RefSeq" id="WP_153477427.1">
    <property type="nucleotide sequence ID" value="NZ_VWNA01000001.1"/>
</dbReference>
<keyword evidence="13" id="KW-1185">Reference proteome</keyword>
<dbReference type="GO" id="GO:0042834">
    <property type="term" value="F:peptidoglycan binding"/>
    <property type="evidence" value="ECO:0007669"/>
    <property type="project" value="InterPro"/>
</dbReference>
<dbReference type="GO" id="GO:0008360">
    <property type="term" value="P:regulation of cell shape"/>
    <property type="evidence" value="ECO:0007669"/>
    <property type="project" value="UniProtKB-KW"/>
</dbReference>
<keyword evidence="12" id="KW-0121">Carboxypeptidase</keyword>
<evidence type="ECO:0000256" key="4">
    <source>
        <dbReference type="ARBA" id="ARBA00022960"/>
    </source>
</evidence>
<evidence type="ECO:0000256" key="5">
    <source>
        <dbReference type="ARBA" id="ARBA00022984"/>
    </source>
</evidence>
<evidence type="ECO:0000256" key="10">
    <source>
        <dbReference type="SAM" id="MobiDB-lite"/>
    </source>
</evidence>
<dbReference type="PRINTS" id="PR00725">
    <property type="entry name" value="DADACBPTASE1"/>
</dbReference>
<feature type="compositionally biased region" description="Polar residues" evidence="10">
    <location>
        <begin position="366"/>
        <end position="378"/>
    </location>
</feature>
<dbReference type="SUPFAM" id="SSF110997">
    <property type="entry name" value="Sporulation related repeat"/>
    <property type="match status" value="1"/>
</dbReference>
<sequence length="541" mass="57061">MTLWRSLRGRRLADACRGFVTRAVIGVGALAMVGSAASAGDRSAAYVLDVSTGRVLYAKNADAPRYPASLTKMMTLYILFEELRARRLTLDTQMRVSALAAAQEPTKLSVKAGSTVAVRDCMYALVTLSANDCAVVISERVSGSMPVFAQRMTATAHRIGMRSTTFRNANGLPIAGQASTAHDLAMLGLALQRDFPQEYKIFSTRVYSYKGRSFRNHNHLLGKVEGVDGIKTGFIRASGFNIVTSAKRGNRRIIAVVMGGATSAGRDAQVARLIETYLPQAQPMRGGDMMVASNAATGFGGDSPNALPTTAAPVPSAAPRAALAAAPAHTQEQQVAQAPQEANGEPLMLASYAEQDGVGQGDASMPSDTVETNAPTRTSRYDAIGAQVQAAEAANATMSRTQFANTPFATGEYPAGEAPATKPVQVARAPSATDIETDASTTDSSTTDPSDSASSAAAAPSGWQIQIGAMPDHSRALAFLKNAKSKGGRVLASAEPYTEKVRRGGTTLYRARFVGFDSERAAKAACSQLKKHSYECMTLRQ</sequence>
<feature type="active site" description="Acyl-ester intermediate" evidence="7">
    <location>
        <position position="69"/>
    </location>
</feature>
<dbReference type="EMBL" id="VWNA01000001">
    <property type="protein sequence ID" value="MQT11117.1"/>
    <property type="molecule type" value="Genomic_DNA"/>
</dbReference>
<evidence type="ECO:0000256" key="6">
    <source>
        <dbReference type="ARBA" id="ARBA00023316"/>
    </source>
</evidence>